<evidence type="ECO:0000313" key="3">
    <source>
        <dbReference type="Proteomes" id="UP001600888"/>
    </source>
</evidence>
<evidence type="ECO:0000256" key="1">
    <source>
        <dbReference type="SAM" id="MobiDB-lite"/>
    </source>
</evidence>
<gene>
    <name evidence="2" type="ORF">FJTKL_03124</name>
</gene>
<accession>A0ABR4DVZ1</accession>
<proteinExistence type="predicted"/>
<sequence length="601" mass="66986">MADYIATMVSNEVKINTRKMRYTGDALAALRDSKLDVNLQVYEKGSSGSSSSDSDGDTELSCPSPGRGWLKSAQQKRLPQAAKERHIGTYALTTELSSWVKEAIANYQPSQEVLDLVEPFAAELHNTFENERGSSTGLHDIDAIELTYQFTVEVGAAILLAANATEDPVDLSMHTQLHASKAGGDDHFSSWGKLLTGLECDPPIIVQFPFYLMMCQSFTFEPIGYREDYIYSALTGVDWAKGSNKFNDRLNAFKALALASLPDLDDTSSGDRCFWRLALAYLHAMNKCENARSFKAPKQASIDHGLDQDVVILARAIDTIGSAYMSRDGAAWLDNEGIDSVIGSALPNDVMDLHTDIFTGETRNLIRLLLPPLNITEAIQSTSTLLSSMLCEIFRGHYRARFNNREDGRVSSTSPPYSFCRARHRRIFETLELYIAKFPKFWDWTWEIYNSAKSQITEAAIAEPLVAGLKRAVTRNELAESAPNKFFHLWYDMVEDGSAQLAKKQPLGVTDDLAPVVRNLHNLWHQQLLDDTKQPGWGREFDQRSDALFSEAGHILAQKDGISEDMYKFSIAYGRLSMSLPYIAYHTVDAIILAFGAIPPV</sequence>
<dbReference type="EMBL" id="JBAWTH010000154">
    <property type="protein sequence ID" value="KAL2274550.1"/>
    <property type="molecule type" value="Genomic_DNA"/>
</dbReference>
<name>A0ABR4DVZ1_9PEZI</name>
<dbReference type="Proteomes" id="UP001600888">
    <property type="component" value="Unassembled WGS sequence"/>
</dbReference>
<evidence type="ECO:0008006" key="4">
    <source>
        <dbReference type="Google" id="ProtNLM"/>
    </source>
</evidence>
<reference evidence="2 3" key="1">
    <citation type="submission" date="2024-03" db="EMBL/GenBank/DDBJ databases">
        <title>A high-quality draft genome sequence of Diaporthe vaccinii, a causative agent of upright dieback and viscid rot disease in cranberry plants.</title>
        <authorList>
            <person name="Sarrasin M."/>
            <person name="Lang B.F."/>
            <person name="Burger G."/>
        </authorList>
    </citation>
    <scope>NUCLEOTIDE SEQUENCE [LARGE SCALE GENOMIC DNA]</scope>
    <source>
        <strain evidence="2 3">IS7</strain>
    </source>
</reference>
<protein>
    <recommendedName>
        <fullName evidence="4">Nuclear pore complex protein Nup85</fullName>
    </recommendedName>
</protein>
<keyword evidence="3" id="KW-1185">Reference proteome</keyword>
<comment type="caution">
    <text evidence="2">The sequence shown here is derived from an EMBL/GenBank/DDBJ whole genome shotgun (WGS) entry which is preliminary data.</text>
</comment>
<feature type="region of interest" description="Disordered" evidence="1">
    <location>
        <begin position="44"/>
        <end position="70"/>
    </location>
</feature>
<evidence type="ECO:0000313" key="2">
    <source>
        <dbReference type="EMBL" id="KAL2274550.1"/>
    </source>
</evidence>
<organism evidence="2 3">
    <name type="scientific">Diaporthe vaccinii</name>
    <dbReference type="NCBI Taxonomy" id="105482"/>
    <lineage>
        <taxon>Eukaryota</taxon>
        <taxon>Fungi</taxon>
        <taxon>Dikarya</taxon>
        <taxon>Ascomycota</taxon>
        <taxon>Pezizomycotina</taxon>
        <taxon>Sordariomycetes</taxon>
        <taxon>Sordariomycetidae</taxon>
        <taxon>Diaporthales</taxon>
        <taxon>Diaporthaceae</taxon>
        <taxon>Diaporthe</taxon>
        <taxon>Diaporthe eres species complex</taxon>
    </lineage>
</organism>